<dbReference type="PANTHER" id="PTHR31929">
    <property type="entry name" value="SAUR-LIKE AUXIN-RESPONSIVE PROTEIN FAMILY-RELATED"/>
    <property type="match status" value="1"/>
</dbReference>
<evidence type="ECO:0000313" key="2">
    <source>
        <dbReference type="EMBL" id="KAJ0193711.1"/>
    </source>
</evidence>
<dbReference type="Pfam" id="PF02519">
    <property type="entry name" value="Auxin_inducible"/>
    <property type="match status" value="1"/>
</dbReference>
<gene>
    <name evidence="2" type="ORF">LSAT_V11C800440360</name>
</gene>
<protein>
    <submittedName>
        <fullName evidence="2">Uncharacterized protein</fullName>
    </submittedName>
</protein>
<proteinExistence type="inferred from homology"/>
<organism evidence="2 3">
    <name type="scientific">Lactuca sativa</name>
    <name type="common">Garden lettuce</name>
    <dbReference type="NCBI Taxonomy" id="4236"/>
    <lineage>
        <taxon>Eukaryota</taxon>
        <taxon>Viridiplantae</taxon>
        <taxon>Streptophyta</taxon>
        <taxon>Embryophyta</taxon>
        <taxon>Tracheophyta</taxon>
        <taxon>Spermatophyta</taxon>
        <taxon>Magnoliopsida</taxon>
        <taxon>eudicotyledons</taxon>
        <taxon>Gunneridae</taxon>
        <taxon>Pentapetalae</taxon>
        <taxon>asterids</taxon>
        <taxon>campanulids</taxon>
        <taxon>Asterales</taxon>
        <taxon>Asteraceae</taxon>
        <taxon>Cichorioideae</taxon>
        <taxon>Cichorieae</taxon>
        <taxon>Lactucinae</taxon>
        <taxon>Lactuca</taxon>
    </lineage>
</organism>
<evidence type="ECO:0000313" key="3">
    <source>
        <dbReference type="Proteomes" id="UP000235145"/>
    </source>
</evidence>
<accession>A0A9R1UU45</accession>
<sequence>MGILMPRITQAKQILKRSFSNGSSTTKSMDIPKGCLAVYVGEQEKKRFVVPIWLLMQPTFQQLLDQAEEEFGNRTAEGSGHNRHIEQEQAHKSWDEFDEGGYCGDRVPRFAKMEFPVYEGKDDPLEWSHKCEDFFEEQQTPPEAWVYQATFAL</sequence>
<dbReference type="EMBL" id="NBSK02000008">
    <property type="protein sequence ID" value="KAJ0193711.1"/>
    <property type="molecule type" value="Genomic_DNA"/>
</dbReference>
<name>A0A9R1UU45_LACSA</name>
<dbReference type="InterPro" id="IPR003676">
    <property type="entry name" value="SAUR_fam"/>
</dbReference>
<dbReference type="Proteomes" id="UP000235145">
    <property type="component" value="Unassembled WGS sequence"/>
</dbReference>
<dbReference type="AlphaFoldDB" id="A0A9R1UU45"/>
<keyword evidence="3" id="KW-1185">Reference proteome</keyword>
<comment type="caution">
    <text evidence="2">The sequence shown here is derived from an EMBL/GenBank/DDBJ whole genome shotgun (WGS) entry which is preliminary data.</text>
</comment>
<dbReference type="GO" id="GO:0009733">
    <property type="term" value="P:response to auxin"/>
    <property type="evidence" value="ECO:0007669"/>
    <property type="project" value="InterPro"/>
</dbReference>
<reference evidence="2 3" key="1">
    <citation type="journal article" date="2017" name="Nat. Commun.">
        <title>Genome assembly with in vitro proximity ligation data and whole-genome triplication in lettuce.</title>
        <authorList>
            <person name="Reyes-Chin-Wo S."/>
            <person name="Wang Z."/>
            <person name="Yang X."/>
            <person name="Kozik A."/>
            <person name="Arikit S."/>
            <person name="Song C."/>
            <person name="Xia L."/>
            <person name="Froenicke L."/>
            <person name="Lavelle D.O."/>
            <person name="Truco M.J."/>
            <person name="Xia R."/>
            <person name="Zhu S."/>
            <person name="Xu C."/>
            <person name="Xu H."/>
            <person name="Xu X."/>
            <person name="Cox K."/>
            <person name="Korf I."/>
            <person name="Meyers B.C."/>
            <person name="Michelmore R.W."/>
        </authorList>
    </citation>
    <scope>NUCLEOTIDE SEQUENCE [LARGE SCALE GENOMIC DNA]</scope>
    <source>
        <strain evidence="3">cv. Salinas</strain>
        <tissue evidence="2">Seedlings</tissue>
    </source>
</reference>
<evidence type="ECO:0000256" key="1">
    <source>
        <dbReference type="ARBA" id="ARBA00006974"/>
    </source>
</evidence>
<comment type="similarity">
    <text evidence="1">Belongs to the ARG7 family.</text>
</comment>